<feature type="region of interest" description="Disordered" evidence="2">
    <location>
        <begin position="275"/>
        <end position="296"/>
    </location>
</feature>
<proteinExistence type="predicted"/>
<keyword evidence="1" id="KW-0862">Zinc</keyword>
<reference evidence="4" key="1">
    <citation type="journal article" date="2019" name="Sci. Rep.">
        <title>Draft genome of Tanacetum cinerariifolium, the natural source of mosquito coil.</title>
        <authorList>
            <person name="Yamashiro T."/>
            <person name="Shiraishi A."/>
            <person name="Satake H."/>
            <person name="Nakayama K."/>
        </authorList>
    </citation>
    <scope>NUCLEOTIDE SEQUENCE</scope>
</reference>
<evidence type="ECO:0000259" key="3">
    <source>
        <dbReference type="PROSITE" id="PS50158"/>
    </source>
</evidence>
<dbReference type="SMART" id="SM00343">
    <property type="entry name" value="ZnF_C2HC"/>
    <property type="match status" value="1"/>
</dbReference>
<dbReference type="GO" id="GO:0008270">
    <property type="term" value="F:zinc ion binding"/>
    <property type="evidence" value="ECO:0007669"/>
    <property type="project" value="UniProtKB-KW"/>
</dbReference>
<evidence type="ECO:0000256" key="1">
    <source>
        <dbReference type="PROSITE-ProRule" id="PRU00047"/>
    </source>
</evidence>
<comment type="caution">
    <text evidence="4">The sequence shown here is derived from an EMBL/GenBank/DDBJ whole genome shotgun (WGS) entry which is preliminary data.</text>
</comment>
<feature type="domain" description="CCHC-type" evidence="3">
    <location>
        <begin position="355"/>
        <end position="369"/>
    </location>
</feature>
<dbReference type="EMBL" id="BKCJ010518212">
    <property type="protein sequence ID" value="GFA93964.1"/>
    <property type="molecule type" value="Genomic_DNA"/>
</dbReference>
<evidence type="ECO:0000313" key="4">
    <source>
        <dbReference type="EMBL" id="GFA93964.1"/>
    </source>
</evidence>
<keyword evidence="1" id="KW-0863">Zinc-finger</keyword>
<protein>
    <recommendedName>
        <fullName evidence="3">CCHC-type domain-containing protein</fullName>
    </recommendedName>
</protein>
<dbReference type="AlphaFoldDB" id="A0A699KKY4"/>
<dbReference type="Pfam" id="PF00098">
    <property type="entry name" value="zf-CCHC"/>
    <property type="match status" value="1"/>
</dbReference>
<dbReference type="InterPro" id="IPR001878">
    <property type="entry name" value="Znf_CCHC"/>
</dbReference>
<keyword evidence="1" id="KW-0479">Metal-binding</keyword>
<dbReference type="InterPro" id="IPR036875">
    <property type="entry name" value="Znf_CCHC_sf"/>
</dbReference>
<dbReference type="SUPFAM" id="SSF57756">
    <property type="entry name" value="Retrovirus zinc finger-like domains"/>
    <property type="match status" value="1"/>
</dbReference>
<dbReference type="GO" id="GO:0003676">
    <property type="term" value="F:nucleic acid binding"/>
    <property type="evidence" value="ECO:0007669"/>
    <property type="project" value="InterPro"/>
</dbReference>
<gene>
    <name evidence="4" type="ORF">Tci_665936</name>
</gene>
<accession>A0A699KKY4</accession>
<dbReference type="PROSITE" id="PS50158">
    <property type="entry name" value="ZF_CCHC"/>
    <property type="match status" value="1"/>
</dbReference>
<feature type="non-terminal residue" evidence="4">
    <location>
        <position position="410"/>
    </location>
</feature>
<organism evidence="4">
    <name type="scientific">Tanacetum cinerariifolium</name>
    <name type="common">Dalmatian daisy</name>
    <name type="synonym">Chrysanthemum cinerariifolium</name>
    <dbReference type="NCBI Taxonomy" id="118510"/>
    <lineage>
        <taxon>Eukaryota</taxon>
        <taxon>Viridiplantae</taxon>
        <taxon>Streptophyta</taxon>
        <taxon>Embryophyta</taxon>
        <taxon>Tracheophyta</taxon>
        <taxon>Spermatophyta</taxon>
        <taxon>Magnoliopsida</taxon>
        <taxon>eudicotyledons</taxon>
        <taxon>Gunneridae</taxon>
        <taxon>Pentapetalae</taxon>
        <taxon>asterids</taxon>
        <taxon>campanulids</taxon>
        <taxon>Asterales</taxon>
        <taxon>Asteraceae</taxon>
        <taxon>Asteroideae</taxon>
        <taxon>Anthemideae</taxon>
        <taxon>Anthemidinae</taxon>
        <taxon>Tanacetum</taxon>
    </lineage>
</organism>
<feature type="compositionally biased region" description="Polar residues" evidence="2">
    <location>
        <begin position="275"/>
        <end position="285"/>
    </location>
</feature>
<name>A0A699KKY4_TANCI</name>
<sequence length="410" mass="46750">MSTQQDIYATGSESRPPMLNKENYVPWSSSLLRYAKSRPNGKLIHNSILNGPYVRKMIPEPGDANRDITVTKTFHLQTDDELSDKELKQIEADDQAIQTILLGLPKDIYAAVDSYETTQEIWLRVHQMMKGSDIGIHKKKAKLFNEWERFTSNEGESIESYYHQWSQHVTIVHQTKDLHTADYTQLYDFLKYNQKEVDELKAERLAKTQDPLALMANSNNPYAFPAPHQDQSSFNQNYLQQPMPNPEDITDPTTAMNMALTLMAKAFKLNYSAPTNNNQRISSNPRNRKNAGNPAGYNNVIRNQVIQNAVQNLGVQNVGNQDDLIGAQRNGNQNGNLVVARVEGNAARKNGNQIRCYNCMRVGHYARNCTIRPRRRDAAYLQTHLLIAQKEDLLKRSSILSYSNPFLSYT</sequence>
<dbReference type="Gene3D" id="4.10.60.10">
    <property type="entry name" value="Zinc finger, CCHC-type"/>
    <property type="match status" value="1"/>
</dbReference>
<evidence type="ECO:0000256" key="2">
    <source>
        <dbReference type="SAM" id="MobiDB-lite"/>
    </source>
</evidence>